<keyword evidence="3" id="KW-1185">Reference proteome</keyword>
<reference evidence="2 3" key="1">
    <citation type="journal article" date="2005" name="PLoS Biol.">
        <title>The genomes of Oryza sativa: a history of duplications.</title>
        <authorList>
            <person name="Yu J."/>
            <person name="Wang J."/>
            <person name="Lin W."/>
            <person name="Li S."/>
            <person name="Li H."/>
            <person name="Zhou J."/>
            <person name="Ni P."/>
            <person name="Dong W."/>
            <person name="Hu S."/>
            <person name="Zeng C."/>
            <person name="Zhang J."/>
            <person name="Zhang Y."/>
            <person name="Li R."/>
            <person name="Xu Z."/>
            <person name="Li S."/>
            <person name="Li X."/>
            <person name="Zheng H."/>
            <person name="Cong L."/>
            <person name="Lin L."/>
            <person name="Yin J."/>
            <person name="Geng J."/>
            <person name="Li G."/>
            <person name="Shi J."/>
            <person name="Liu J."/>
            <person name="Lv H."/>
            <person name="Li J."/>
            <person name="Wang J."/>
            <person name="Deng Y."/>
            <person name="Ran L."/>
            <person name="Shi X."/>
            <person name="Wang X."/>
            <person name="Wu Q."/>
            <person name="Li C."/>
            <person name="Ren X."/>
            <person name="Wang J."/>
            <person name="Wang X."/>
            <person name="Li D."/>
            <person name="Liu D."/>
            <person name="Zhang X."/>
            <person name="Ji Z."/>
            <person name="Zhao W."/>
            <person name="Sun Y."/>
            <person name="Zhang Z."/>
            <person name="Bao J."/>
            <person name="Han Y."/>
            <person name="Dong L."/>
            <person name="Ji J."/>
            <person name="Chen P."/>
            <person name="Wu S."/>
            <person name="Liu J."/>
            <person name="Xiao Y."/>
            <person name="Bu D."/>
            <person name="Tan J."/>
            <person name="Yang L."/>
            <person name="Ye C."/>
            <person name="Zhang J."/>
            <person name="Xu J."/>
            <person name="Zhou Y."/>
            <person name="Yu Y."/>
            <person name="Zhang B."/>
            <person name="Zhuang S."/>
            <person name="Wei H."/>
            <person name="Liu B."/>
            <person name="Lei M."/>
            <person name="Yu H."/>
            <person name="Li Y."/>
            <person name="Xu H."/>
            <person name="Wei S."/>
            <person name="He X."/>
            <person name="Fang L."/>
            <person name="Zhang Z."/>
            <person name="Zhang Y."/>
            <person name="Huang X."/>
            <person name="Su Z."/>
            <person name="Tong W."/>
            <person name="Li J."/>
            <person name="Tong Z."/>
            <person name="Li S."/>
            <person name="Ye J."/>
            <person name="Wang L."/>
            <person name="Fang L."/>
            <person name="Lei T."/>
            <person name="Chen C."/>
            <person name="Chen H."/>
            <person name="Xu Z."/>
            <person name="Li H."/>
            <person name="Huang H."/>
            <person name="Zhang F."/>
            <person name="Xu H."/>
            <person name="Li N."/>
            <person name="Zhao C."/>
            <person name="Li S."/>
            <person name="Dong L."/>
            <person name="Huang Y."/>
            <person name="Li L."/>
            <person name="Xi Y."/>
            <person name="Qi Q."/>
            <person name="Li W."/>
            <person name="Zhang B."/>
            <person name="Hu W."/>
            <person name="Zhang Y."/>
            <person name="Tian X."/>
            <person name="Jiao Y."/>
            <person name="Liang X."/>
            <person name="Jin J."/>
            <person name="Gao L."/>
            <person name="Zheng W."/>
            <person name="Hao B."/>
            <person name="Liu S."/>
            <person name="Wang W."/>
            <person name="Yuan L."/>
            <person name="Cao M."/>
            <person name="McDermott J."/>
            <person name="Samudrala R."/>
            <person name="Wang J."/>
            <person name="Wong G.K."/>
            <person name="Yang H."/>
        </authorList>
    </citation>
    <scope>NUCLEOTIDE SEQUENCE [LARGE SCALE GENOMIC DNA]</scope>
    <source>
        <strain evidence="3">cv. 93-11</strain>
    </source>
</reference>
<organism evidence="2 3">
    <name type="scientific">Oryza sativa subsp. indica</name>
    <name type="common">Rice</name>
    <dbReference type="NCBI Taxonomy" id="39946"/>
    <lineage>
        <taxon>Eukaryota</taxon>
        <taxon>Viridiplantae</taxon>
        <taxon>Streptophyta</taxon>
        <taxon>Embryophyta</taxon>
        <taxon>Tracheophyta</taxon>
        <taxon>Spermatophyta</taxon>
        <taxon>Magnoliopsida</taxon>
        <taxon>Liliopsida</taxon>
        <taxon>Poales</taxon>
        <taxon>Poaceae</taxon>
        <taxon>BOP clade</taxon>
        <taxon>Oryzoideae</taxon>
        <taxon>Oryzeae</taxon>
        <taxon>Oryzinae</taxon>
        <taxon>Oryza</taxon>
        <taxon>Oryza sativa</taxon>
    </lineage>
</organism>
<gene>
    <name evidence="2" type="ORF">OsI_35956</name>
</gene>
<evidence type="ECO:0000313" key="3">
    <source>
        <dbReference type="Proteomes" id="UP000007015"/>
    </source>
</evidence>
<dbReference type="AlphaFoldDB" id="B8BKA1"/>
<sequence length="389" mass="41880">MTPTQMTTTSGRQQQRLGDNDDDAGGGRGTDFDDADEWVATRASSCLDPEAGVGGRSGGGRRRERGIQQLRGDDDVDDDDGGGRRRRGSARRIRAVASGGGELGRGDDDDGGRRRRAQAPADCDKNGANADHPFRFSADLRCSPLKPFERNIGQVKAFANVGVARNLTFRSASSARSTSSGRKKGEKCDEVIPPRVDALDDFEGHEQTGDLNVDEQLEQQAQGMMVHANSSKKDVLMGGVLGKHGSLASLLDQAGSDLQLMQSLGMIPAIANLHQQASFGEVSSKEGSELGKKVKQVDNVTHMSGQVQQAIMVYQRPSTEGKVVQTDQSMPARALKRFRKVETGQAEEMEATSPGAAGKLTGPVNRDPVRSNELYSLELSRHWERCDSS</sequence>
<feature type="region of interest" description="Disordered" evidence="1">
    <location>
        <begin position="343"/>
        <end position="368"/>
    </location>
</feature>
<feature type="compositionally biased region" description="Basic residues" evidence="1">
    <location>
        <begin position="84"/>
        <end position="94"/>
    </location>
</feature>
<protein>
    <submittedName>
        <fullName evidence="2">Uncharacterized protein</fullName>
    </submittedName>
</protein>
<accession>B8BKA1</accession>
<name>B8BKA1_ORYSI</name>
<feature type="compositionally biased region" description="Polar residues" evidence="1">
    <location>
        <begin position="1"/>
        <end position="17"/>
    </location>
</feature>
<dbReference type="Proteomes" id="UP000007015">
    <property type="component" value="Chromosome 11"/>
</dbReference>
<evidence type="ECO:0000256" key="1">
    <source>
        <dbReference type="SAM" id="MobiDB-lite"/>
    </source>
</evidence>
<dbReference type="HOGENOM" id="CLU_710559_0_0_1"/>
<proteinExistence type="predicted"/>
<evidence type="ECO:0000313" key="2">
    <source>
        <dbReference type="EMBL" id="EEC68087.1"/>
    </source>
</evidence>
<feature type="region of interest" description="Disordered" evidence="1">
    <location>
        <begin position="1"/>
        <end position="130"/>
    </location>
</feature>
<dbReference type="EMBL" id="CM000136">
    <property type="protein sequence ID" value="EEC68087.1"/>
    <property type="molecule type" value="Genomic_DNA"/>
</dbReference>
<dbReference type="Gramene" id="BGIOSGA035197-TA">
    <property type="protein sequence ID" value="BGIOSGA035197-PA"/>
    <property type="gene ID" value="BGIOSGA035197"/>
</dbReference>